<dbReference type="InterPro" id="IPR003010">
    <property type="entry name" value="C-N_Hydrolase"/>
</dbReference>
<dbReference type="InterPro" id="IPR036526">
    <property type="entry name" value="C-N_Hydrolase_sf"/>
</dbReference>
<dbReference type="PROSITE" id="PS50263">
    <property type="entry name" value="CN_HYDROLASE"/>
    <property type="match status" value="1"/>
</dbReference>
<dbReference type="Pfam" id="PF00795">
    <property type="entry name" value="CN_hydrolase"/>
    <property type="match status" value="1"/>
</dbReference>
<dbReference type="RefSeq" id="WP_045160242.1">
    <property type="nucleotide sequence ID" value="NZ_JYHV01000004.1"/>
</dbReference>
<dbReference type="Gene3D" id="3.60.110.10">
    <property type="entry name" value="Carbon-nitrogen hydrolase"/>
    <property type="match status" value="1"/>
</dbReference>
<dbReference type="GO" id="GO:0016787">
    <property type="term" value="F:hydrolase activity"/>
    <property type="evidence" value="ECO:0007669"/>
    <property type="project" value="UniProtKB-KW"/>
</dbReference>
<sequence length="295" mass="33030">MSAFKLATAQYDIGFFSHWDEFAEKLETWIANAAQQGAKLLVFPEYGSMELASLFGEAVYSDLQQQLRTMQTLLPKWHEIHQTLASRYDVLILASSFPTELQAGRVVNRATLFGPQGKLGHQDKLMMTRFETEQWRISGGNHIEVIDTELGRIGILICYDSEFPMIASQQVAAGADLLLVPSCTDTQAGFHRVRIGCQARALEHQCYVVQAPTVGHAPWSEAVDVNTGRASVYTPVDYGFPDDGILAEGTDDEPRWVFATVDLREIARIRAEGQVFNHRDWPKQFALKGPERGKL</sequence>
<dbReference type="PANTHER" id="PTHR23088">
    <property type="entry name" value="NITRILASE-RELATED"/>
    <property type="match status" value="1"/>
</dbReference>
<dbReference type="PANTHER" id="PTHR23088:SF50">
    <property type="entry name" value="HYDROLASE YHCX"/>
    <property type="match status" value="1"/>
</dbReference>
<organism evidence="2 3">
    <name type="scientific">Stutzerimonas stutzeri</name>
    <name type="common">Pseudomonas stutzeri</name>
    <dbReference type="NCBI Taxonomy" id="316"/>
    <lineage>
        <taxon>Bacteria</taxon>
        <taxon>Pseudomonadati</taxon>
        <taxon>Pseudomonadota</taxon>
        <taxon>Gammaproteobacteria</taxon>
        <taxon>Pseudomonadales</taxon>
        <taxon>Pseudomonadaceae</taxon>
        <taxon>Stutzerimonas</taxon>
    </lineage>
</organism>
<reference evidence="2 3" key="1">
    <citation type="submission" date="2015-02" db="EMBL/GenBank/DDBJ databases">
        <title>Draft genome sequence of Pseudomonas stutzeri NT0128 isolated from wheat (Triticum turgidum) rhizosphere.</title>
        <authorList>
            <person name="Tovi N."/>
            <person name="Frenk S."/>
            <person name="Hadar Y."/>
            <person name="Minz D."/>
        </authorList>
    </citation>
    <scope>NUCLEOTIDE SEQUENCE [LARGE SCALE GENOMIC DNA]</scope>
    <source>
        <strain evidence="2 3">NT0128</strain>
    </source>
</reference>
<name>A0A0D9AV61_STUST</name>
<gene>
    <name evidence="2" type="ORF">UF78_01430</name>
</gene>
<protein>
    <submittedName>
        <fullName evidence="2">Amidohydrolase</fullName>
    </submittedName>
</protein>
<dbReference type="EMBL" id="JYHV01000004">
    <property type="protein sequence ID" value="KJH84910.1"/>
    <property type="molecule type" value="Genomic_DNA"/>
</dbReference>
<comment type="caution">
    <text evidence="2">The sequence shown here is derived from an EMBL/GenBank/DDBJ whole genome shotgun (WGS) entry which is preliminary data.</text>
</comment>
<dbReference type="SUPFAM" id="SSF56317">
    <property type="entry name" value="Carbon-nitrogen hydrolase"/>
    <property type="match status" value="1"/>
</dbReference>
<proteinExistence type="predicted"/>
<dbReference type="OrthoDB" id="9811121at2"/>
<dbReference type="Proteomes" id="UP000032487">
    <property type="component" value="Unassembled WGS sequence"/>
</dbReference>
<evidence type="ECO:0000259" key="1">
    <source>
        <dbReference type="PROSITE" id="PS50263"/>
    </source>
</evidence>
<accession>A0A0D9AV61</accession>
<dbReference type="CDD" id="cd07574">
    <property type="entry name" value="nitrilase_Rim1_like"/>
    <property type="match status" value="1"/>
</dbReference>
<dbReference type="AlphaFoldDB" id="A0A0D9AV61"/>
<keyword evidence="2" id="KW-0378">Hydrolase</keyword>
<evidence type="ECO:0000313" key="2">
    <source>
        <dbReference type="EMBL" id="KJH84910.1"/>
    </source>
</evidence>
<feature type="domain" description="CN hydrolase" evidence="1">
    <location>
        <begin position="4"/>
        <end position="263"/>
    </location>
</feature>
<evidence type="ECO:0000313" key="3">
    <source>
        <dbReference type="Proteomes" id="UP000032487"/>
    </source>
</evidence>
<dbReference type="PATRIC" id="fig|316.101.peg.2029"/>